<protein>
    <recommendedName>
        <fullName evidence="2">SCP domain-containing protein</fullName>
    </recommendedName>
</protein>
<dbReference type="AlphaFoldDB" id="A0A3E0WJ79"/>
<evidence type="ECO:0000313" key="3">
    <source>
        <dbReference type="EMBL" id="RFA32848.1"/>
    </source>
</evidence>
<keyword evidence="4" id="KW-1185">Reference proteome</keyword>
<proteinExistence type="predicted"/>
<evidence type="ECO:0000313" key="4">
    <source>
        <dbReference type="Proteomes" id="UP000256763"/>
    </source>
</evidence>
<dbReference type="OrthoDB" id="68195at2"/>
<dbReference type="Pfam" id="PF00188">
    <property type="entry name" value="CAP"/>
    <property type="match status" value="1"/>
</dbReference>
<evidence type="ECO:0000259" key="2">
    <source>
        <dbReference type="Pfam" id="PF00188"/>
    </source>
</evidence>
<keyword evidence="1" id="KW-0732">Signal</keyword>
<dbReference type="PANTHER" id="PTHR31157">
    <property type="entry name" value="SCP DOMAIN-CONTAINING PROTEIN"/>
    <property type="match status" value="1"/>
</dbReference>
<feature type="chain" id="PRO_5017808095" description="SCP domain-containing protein" evidence="1">
    <location>
        <begin position="27"/>
        <end position="180"/>
    </location>
</feature>
<dbReference type="PROSITE" id="PS51257">
    <property type="entry name" value="PROKAR_LIPOPROTEIN"/>
    <property type="match status" value="1"/>
</dbReference>
<feature type="domain" description="SCP" evidence="2">
    <location>
        <begin position="69"/>
        <end position="174"/>
    </location>
</feature>
<dbReference type="InterPro" id="IPR014044">
    <property type="entry name" value="CAP_dom"/>
</dbReference>
<reference evidence="4" key="1">
    <citation type="submission" date="2017-05" db="EMBL/GenBank/DDBJ databases">
        <authorList>
            <person name="Sharma S."/>
            <person name="Sidhu C."/>
            <person name="Pinnaka A.K."/>
        </authorList>
    </citation>
    <scope>NUCLEOTIDE SEQUENCE [LARGE SCALE GENOMIC DNA]</scope>
    <source>
        <strain evidence="4">AK93</strain>
    </source>
</reference>
<comment type="caution">
    <text evidence="3">The sequence shown here is derived from an EMBL/GenBank/DDBJ whole genome shotgun (WGS) entry which is preliminary data.</text>
</comment>
<sequence>MRVGQGRTWLAVGCLSVLLLACNADSDNDFPNENGTVPDADTDLEEAVLSRLNAFRTQPRRCGDDDFPAVAPVDWNGPLVRAAQAHSDDMARNNFLGHTGSDGLGPGHRIQAAGYRFSAWAENVAAGQETVEAAMQAWENSPSHCANLMSPNVTEVGVAVAFNRDSDFGSYWTMKLAAPQ</sequence>
<dbReference type="Gene3D" id="3.40.33.10">
    <property type="entry name" value="CAP"/>
    <property type="match status" value="1"/>
</dbReference>
<dbReference type="EMBL" id="NFZW01000025">
    <property type="protein sequence ID" value="RFA32848.1"/>
    <property type="molecule type" value="Genomic_DNA"/>
</dbReference>
<dbReference type="RefSeq" id="WP_116303690.1">
    <property type="nucleotide sequence ID" value="NZ_NFZV01000026.1"/>
</dbReference>
<dbReference type="PANTHER" id="PTHR31157:SF1">
    <property type="entry name" value="SCP DOMAIN-CONTAINING PROTEIN"/>
    <property type="match status" value="1"/>
</dbReference>
<feature type="signal peptide" evidence="1">
    <location>
        <begin position="1"/>
        <end position="26"/>
    </location>
</feature>
<dbReference type="SUPFAM" id="SSF55797">
    <property type="entry name" value="PR-1-like"/>
    <property type="match status" value="1"/>
</dbReference>
<dbReference type="CDD" id="cd05379">
    <property type="entry name" value="CAP_bacterial"/>
    <property type="match status" value="1"/>
</dbReference>
<gene>
    <name evidence="3" type="ORF">CAL65_18815</name>
</gene>
<dbReference type="InterPro" id="IPR035940">
    <property type="entry name" value="CAP_sf"/>
</dbReference>
<dbReference type="Proteomes" id="UP000256763">
    <property type="component" value="Unassembled WGS sequence"/>
</dbReference>
<accession>A0A3E0WJ79</accession>
<name>A0A3E0WJ79_9GAMM</name>
<organism evidence="3 4">
    <name type="scientific">Alkalilimnicola ehrlichii</name>
    <dbReference type="NCBI Taxonomy" id="351052"/>
    <lineage>
        <taxon>Bacteria</taxon>
        <taxon>Pseudomonadati</taxon>
        <taxon>Pseudomonadota</taxon>
        <taxon>Gammaproteobacteria</taxon>
        <taxon>Chromatiales</taxon>
        <taxon>Ectothiorhodospiraceae</taxon>
        <taxon>Alkalilimnicola</taxon>
    </lineage>
</organism>
<evidence type="ECO:0000256" key="1">
    <source>
        <dbReference type="SAM" id="SignalP"/>
    </source>
</evidence>